<proteinExistence type="predicted"/>
<organism evidence="1 2">
    <name type="scientific">Trema orientale</name>
    <name type="common">Charcoal tree</name>
    <name type="synonym">Celtis orientalis</name>
    <dbReference type="NCBI Taxonomy" id="63057"/>
    <lineage>
        <taxon>Eukaryota</taxon>
        <taxon>Viridiplantae</taxon>
        <taxon>Streptophyta</taxon>
        <taxon>Embryophyta</taxon>
        <taxon>Tracheophyta</taxon>
        <taxon>Spermatophyta</taxon>
        <taxon>Magnoliopsida</taxon>
        <taxon>eudicotyledons</taxon>
        <taxon>Gunneridae</taxon>
        <taxon>Pentapetalae</taxon>
        <taxon>rosids</taxon>
        <taxon>fabids</taxon>
        <taxon>Rosales</taxon>
        <taxon>Cannabaceae</taxon>
        <taxon>Trema</taxon>
    </lineage>
</organism>
<keyword evidence="2" id="KW-1185">Reference proteome</keyword>
<comment type="caution">
    <text evidence="1">The sequence shown here is derived from an EMBL/GenBank/DDBJ whole genome shotgun (WGS) entry which is preliminary data.</text>
</comment>
<evidence type="ECO:0000313" key="1">
    <source>
        <dbReference type="EMBL" id="PON90190.1"/>
    </source>
</evidence>
<gene>
    <name evidence="1" type="ORF">TorRG33x02_140400</name>
</gene>
<dbReference type="Proteomes" id="UP000237000">
    <property type="component" value="Unassembled WGS sequence"/>
</dbReference>
<protein>
    <submittedName>
        <fullName evidence="1">Uncharacterized protein</fullName>
    </submittedName>
</protein>
<name>A0A2P5EXD5_TREOI</name>
<dbReference type="InParanoid" id="A0A2P5EXD5"/>
<evidence type="ECO:0000313" key="2">
    <source>
        <dbReference type="Proteomes" id="UP000237000"/>
    </source>
</evidence>
<reference evidence="2" key="1">
    <citation type="submission" date="2016-06" db="EMBL/GenBank/DDBJ databases">
        <title>Parallel loss of symbiosis genes in relatives of nitrogen-fixing non-legume Parasponia.</title>
        <authorList>
            <person name="Van Velzen R."/>
            <person name="Holmer R."/>
            <person name="Bu F."/>
            <person name="Rutten L."/>
            <person name="Van Zeijl A."/>
            <person name="Liu W."/>
            <person name="Santuari L."/>
            <person name="Cao Q."/>
            <person name="Sharma T."/>
            <person name="Shen D."/>
            <person name="Roswanjaya Y."/>
            <person name="Wardhani T."/>
            <person name="Kalhor M.S."/>
            <person name="Jansen J."/>
            <person name="Van den Hoogen J."/>
            <person name="Gungor B."/>
            <person name="Hartog M."/>
            <person name="Hontelez J."/>
            <person name="Verver J."/>
            <person name="Yang W.-C."/>
            <person name="Schijlen E."/>
            <person name="Repin R."/>
            <person name="Schilthuizen M."/>
            <person name="Schranz E."/>
            <person name="Heidstra R."/>
            <person name="Miyata K."/>
            <person name="Fedorova E."/>
            <person name="Kohlen W."/>
            <person name="Bisseling T."/>
            <person name="Smit S."/>
            <person name="Geurts R."/>
        </authorList>
    </citation>
    <scope>NUCLEOTIDE SEQUENCE [LARGE SCALE GENOMIC DNA]</scope>
    <source>
        <strain evidence="2">cv. RG33-2</strain>
    </source>
</reference>
<dbReference type="AlphaFoldDB" id="A0A2P5EXD5"/>
<accession>A0A2P5EXD5</accession>
<sequence length="61" mass="7189">MAKGQGPRSIVLTGRIDSESDTLSFFPFFRVRTYPNELDNLRRNQGWWGRLLAHKKARKRI</sequence>
<dbReference type="EMBL" id="JXTC01000086">
    <property type="protein sequence ID" value="PON90190.1"/>
    <property type="molecule type" value="Genomic_DNA"/>
</dbReference>